<proteinExistence type="predicted"/>
<evidence type="ECO:0000313" key="1">
    <source>
        <dbReference type="EMBL" id="QHT95185.1"/>
    </source>
</evidence>
<accession>A0A6C0IRP8</accession>
<name>A0A6C0IRP8_9ZZZZ</name>
<reference evidence="1" key="1">
    <citation type="journal article" date="2020" name="Nature">
        <title>Giant virus diversity and host interactions through global metagenomics.</title>
        <authorList>
            <person name="Schulz F."/>
            <person name="Roux S."/>
            <person name="Paez-Espino D."/>
            <person name="Jungbluth S."/>
            <person name="Walsh D.A."/>
            <person name="Denef V.J."/>
            <person name="McMahon K.D."/>
            <person name="Konstantinidis K.T."/>
            <person name="Eloe-Fadrosh E.A."/>
            <person name="Kyrpides N.C."/>
            <person name="Woyke T."/>
        </authorList>
    </citation>
    <scope>NUCLEOTIDE SEQUENCE</scope>
    <source>
        <strain evidence="1">GVMAG-M-3300024261-37</strain>
    </source>
</reference>
<protein>
    <submittedName>
        <fullName evidence="1">Uncharacterized protein</fullName>
    </submittedName>
</protein>
<dbReference type="AlphaFoldDB" id="A0A6C0IRP8"/>
<organism evidence="1">
    <name type="scientific">viral metagenome</name>
    <dbReference type="NCBI Taxonomy" id="1070528"/>
    <lineage>
        <taxon>unclassified sequences</taxon>
        <taxon>metagenomes</taxon>
        <taxon>organismal metagenomes</taxon>
    </lineage>
</organism>
<sequence>MGNVCASSRNKECLYTAKNPIDVQNAFYNCVYYTKVPNEKKTLKKKKRRLMRRVAFIEQRLSDNDY</sequence>
<dbReference type="EMBL" id="MN740236">
    <property type="protein sequence ID" value="QHT95185.1"/>
    <property type="molecule type" value="Genomic_DNA"/>
</dbReference>